<evidence type="ECO:0000256" key="6">
    <source>
        <dbReference type="ARBA" id="ARBA00022741"/>
    </source>
</evidence>
<evidence type="ECO:0000313" key="15">
    <source>
        <dbReference type="Proteomes" id="UP001523566"/>
    </source>
</evidence>
<comment type="caution">
    <text evidence="14">The sequence shown here is derived from an EMBL/GenBank/DDBJ whole genome shotgun (WGS) entry which is preliminary data.</text>
</comment>
<evidence type="ECO:0000256" key="10">
    <source>
        <dbReference type="ARBA" id="ARBA00023150"/>
    </source>
</evidence>
<keyword evidence="9" id="KW-0342">GTP-binding</keyword>
<dbReference type="SFLD" id="SFLDG01386">
    <property type="entry name" value="main_SPASM_domain-containing"/>
    <property type="match status" value="1"/>
</dbReference>
<evidence type="ECO:0000256" key="2">
    <source>
        <dbReference type="ARBA" id="ARBA00012167"/>
    </source>
</evidence>
<proteinExistence type="predicted"/>
<evidence type="ECO:0000256" key="12">
    <source>
        <dbReference type="ARBA" id="ARBA00048697"/>
    </source>
</evidence>
<comment type="catalytic activity">
    <reaction evidence="12">
        <text>GTP + AH2 + S-adenosyl-L-methionine = (8S)-3',8-cyclo-7,8-dihydroguanosine 5'-triphosphate + 5'-deoxyadenosine + L-methionine + A + H(+)</text>
        <dbReference type="Rhea" id="RHEA:49576"/>
        <dbReference type="ChEBI" id="CHEBI:13193"/>
        <dbReference type="ChEBI" id="CHEBI:15378"/>
        <dbReference type="ChEBI" id="CHEBI:17319"/>
        <dbReference type="ChEBI" id="CHEBI:17499"/>
        <dbReference type="ChEBI" id="CHEBI:37565"/>
        <dbReference type="ChEBI" id="CHEBI:57844"/>
        <dbReference type="ChEBI" id="CHEBI:59789"/>
        <dbReference type="ChEBI" id="CHEBI:131766"/>
        <dbReference type="EC" id="4.1.99.22"/>
    </reaction>
</comment>
<dbReference type="SUPFAM" id="SSF102114">
    <property type="entry name" value="Radical SAM enzymes"/>
    <property type="match status" value="1"/>
</dbReference>
<keyword evidence="11 14" id="KW-0456">Lyase</keyword>
<dbReference type="InterPro" id="IPR013785">
    <property type="entry name" value="Aldolase_TIM"/>
</dbReference>
<reference evidence="14 15" key="1">
    <citation type="journal article" date="2022" name="Genome Biol. Evol.">
        <title>Host diet, physiology and behaviors set the stage for Lachnospiraceae cladogenesis.</title>
        <authorList>
            <person name="Vera-Ponce De Leon A."/>
            <person name="Schneider M."/>
            <person name="Jahnes B.C."/>
            <person name="Sadowski V."/>
            <person name="Camuy-Velez L.A."/>
            <person name="Duan J."/>
            <person name="Sabree Z.L."/>
        </authorList>
    </citation>
    <scope>NUCLEOTIDE SEQUENCE [LARGE SCALE GENOMIC DNA]</scope>
    <source>
        <strain evidence="14 15">PAL113</strain>
    </source>
</reference>
<evidence type="ECO:0000256" key="3">
    <source>
        <dbReference type="ARBA" id="ARBA00022485"/>
    </source>
</evidence>
<evidence type="ECO:0000256" key="8">
    <source>
        <dbReference type="ARBA" id="ARBA00023014"/>
    </source>
</evidence>
<evidence type="ECO:0000256" key="7">
    <source>
        <dbReference type="ARBA" id="ARBA00023004"/>
    </source>
</evidence>
<keyword evidence="8" id="KW-0411">Iron-sulfur</keyword>
<dbReference type="InterPro" id="IPR006638">
    <property type="entry name" value="Elp3/MiaA/NifB-like_rSAM"/>
</dbReference>
<dbReference type="SFLD" id="SFLDG01067">
    <property type="entry name" value="SPASM/twitch_domain_containing"/>
    <property type="match status" value="1"/>
</dbReference>
<keyword evidence="6" id="KW-0547">Nucleotide-binding</keyword>
<dbReference type="Pfam" id="PF04055">
    <property type="entry name" value="Radical_SAM"/>
    <property type="match status" value="1"/>
</dbReference>
<evidence type="ECO:0000259" key="13">
    <source>
        <dbReference type="PROSITE" id="PS51918"/>
    </source>
</evidence>
<sequence>MKDQYNRPIEYMRISITDRCNMRCMYCMPKGVIKQTHEEILTYEDILQLCKVAVTLGITKYKVTGGEPLVRKGCLDFIRKLKELDGVEQVTLTTNGVLLEEYIEELKACSIDGINISIDSLDEDMYRRVTGCEEGSVKEILEVLKRGCNLGIPMKINSVLLKETKEEIYRLAEIAEKYPVDIRYIELMPIGEGAHLKGLEMEMALKLLKEKYSDLNPTKERRGNGPAHYYTSKQLKGKIGFIDAISHRFCDECNRVRLTSLGILKPCLCYEKGMDFKALLREGAPFEKIKQEMEKCIYRKPRAHSFLDKSQVTEYKSMNEIGG</sequence>
<keyword evidence="4" id="KW-0949">S-adenosyl-L-methionine</keyword>
<dbReference type="InterPro" id="IPR010505">
    <property type="entry name" value="MoaA_twitch"/>
</dbReference>
<dbReference type="SFLD" id="SFLDG01383">
    <property type="entry name" value="cyclic_pyranopterin_phosphate"/>
    <property type="match status" value="1"/>
</dbReference>
<evidence type="ECO:0000256" key="9">
    <source>
        <dbReference type="ARBA" id="ARBA00023134"/>
    </source>
</evidence>
<dbReference type="CDD" id="cd01335">
    <property type="entry name" value="Radical_SAM"/>
    <property type="match status" value="1"/>
</dbReference>
<gene>
    <name evidence="14" type="primary">moaA</name>
    <name evidence="14" type="ORF">NK125_06655</name>
</gene>
<dbReference type="NCBIfam" id="TIGR02666">
    <property type="entry name" value="moaA"/>
    <property type="match status" value="1"/>
</dbReference>
<dbReference type="PANTHER" id="PTHR22960">
    <property type="entry name" value="MOLYBDOPTERIN COFACTOR SYNTHESIS PROTEIN A"/>
    <property type="match status" value="1"/>
</dbReference>
<evidence type="ECO:0000256" key="1">
    <source>
        <dbReference type="ARBA" id="ARBA00001966"/>
    </source>
</evidence>
<dbReference type="Proteomes" id="UP001523566">
    <property type="component" value="Unassembled WGS sequence"/>
</dbReference>
<dbReference type="CDD" id="cd21117">
    <property type="entry name" value="Twitch_MoaA"/>
    <property type="match status" value="1"/>
</dbReference>
<dbReference type="InterPro" id="IPR000385">
    <property type="entry name" value="MoaA_NifB_PqqE_Fe-S-bd_CS"/>
</dbReference>
<dbReference type="SFLD" id="SFLDS00029">
    <property type="entry name" value="Radical_SAM"/>
    <property type="match status" value="1"/>
</dbReference>
<keyword evidence="5" id="KW-0479">Metal-binding</keyword>
<dbReference type="PROSITE" id="PS01305">
    <property type="entry name" value="MOAA_NIFB_PQQE"/>
    <property type="match status" value="1"/>
</dbReference>
<dbReference type="SMART" id="SM00729">
    <property type="entry name" value="Elp3"/>
    <property type="match status" value="1"/>
</dbReference>
<dbReference type="InterPro" id="IPR013483">
    <property type="entry name" value="MoaA"/>
</dbReference>
<dbReference type="InterPro" id="IPR050105">
    <property type="entry name" value="MoCo_biosynth_MoaA/MoaC"/>
</dbReference>
<keyword evidence="3" id="KW-0004">4Fe-4S</keyword>
<evidence type="ECO:0000256" key="5">
    <source>
        <dbReference type="ARBA" id="ARBA00022723"/>
    </source>
</evidence>
<evidence type="ECO:0000256" key="4">
    <source>
        <dbReference type="ARBA" id="ARBA00022691"/>
    </source>
</evidence>
<dbReference type="InterPro" id="IPR040064">
    <property type="entry name" value="MoaA-like"/>
</dbReference>
<keyword evidence="10" id="KW-0501">Molybdenum cofactor biosynthesis</keyword>
<name>A0ABT1E8F0_9FIRM</name>
<accession>A0ABT1E8F0</accession>
<dbReference type="PANTHER" id="PTHR22960:SF0">
    <property type="entry name" value="MOLYBDENUM COFACTOR BIOSYNTHESIS PROTEIN 1"/>
    <property type="match status" value="1"/>
</dbReference>
<dbReference type="PROSITE" id="PS51918">
    <property type="entry name" value="RADICAL_SAM"/>
    <property type="match status" value="1"/>
</dbReference>
<dbReference type="EC" id="4.1.99.22" evidence="2"/>
<evidence type="ECO:0000256" key="11">
    <source>
        <dbReference type="ARBA" id="ARBA00023239"/>
    </source>
</evidence>
<dbReference type="InterPro" id="IPR007197">
    <property type="entry name" value="rSAM"/>
</dbReference>
<dbReference type="RefSeq" id="WP_262065883.1">
    <property type="nucleotide sequence ID" value="NZ_JAMXOD010000007.1"/>
</dbReference>
<dbReference type="EMBL" id="JAMZFW010000007">
    <property type="protein sequence ID" value="MCP1102098.1"/>
    <property type="molecule type" value="Genomic_DNA"/>
</dbReference>
<dbReference type="GO" id="GO:0061798">
    <property type="term" value="F:GTP 3',8'-cyclase activity"/>
    <property type="evidence" value="ECO:0007669"/>
    <property type="project" value="UniProtKB-EC"/>
</dbReference>
<dbReference type="InterPro" id="IPR058240">
    <property type="entry name" value="rSAM_sf"/>
</dbReference>
<organism evidence="14 15">
    <name type="scientific">Aequitasia blattaphilus</name>
    <dbReference type="NCBI Taxonomy" id="2949332"/>
    <lineage>
        <taxon>Bacteria</taxon>
        <taxon>Bacillati</taxon>
        <taxon>Bacillota</taxon>
        <taxon>Clostridia</taxon>
        <taxon>Lachnospirales</taxon>
        <taxon>Lachnospiraceae</taxon>
        <taxon>Aequitasia</taxon>
    </lineage>
</organism>
<dbReference type="Gene3D" id="3.20.20.70">
    <property type="entry name" value="Aldolase class I"/>
    <property type="match status" value="1"/>
</dbReference>
<evidence type="ECO:0000313" key="14">
    <source>
        <dbReference type="EMBL" id="MCP1102098.1"/>
    </source>
</evidence>
<protein>
    <recommendedName>
        <fullName evidence="2">GTP 3',8-cyclase</fullName>
        <ecNumber evidence="2">4.1.99.22</ecNumber>
    </recommendedName>
</protein>
<comment type="cofactor">
    <cofactor evidence="1">
        <name>[4Fe-4S] cluster</name>
        <dbReference type="ChEBI" id="CHEBI:49883"/>
    </cofactor>
</comment>
<dbReference type="Pfam" id="PF06463">
    <property type="entry name" value="Mob_synth_C"/>
    <property type="match status" value="1"/>
</dbReference>
<feature type="domain" description="Radical SAM core" evidence="13">
    <location>
        <begin position="4"/>
        <end position="226"/>
    </location>
</feature>
<keyword evidence="7" id="KW-0408">Iron</keyword>
<keyword evidence="15" id="KW-1185">Reference proteome</keyword>